<dbReference type="PROSITE" id="PS51471">
    <property type="entry name" value="FE2OG_OXY"/>
    <property type="match status" value="1"/>
</dbReference>
<name>A0A136J8V3_9PEZI</name>
<keyword evidence="2" id="KW-0479">Metal-binding</keyword>
<dbReference type="GO" id="GO:0046872">
    <property type="term" value="F:metal ion binding"/>
    <property type="evidence" value="ECO:0007669"/>
    <property type="project" value="UniProtKB-KW"/>
</dbReference>
<feature type="domain" description="Fe2OG dioxygenase" evidence="4">
    <location>
        <begin position="176"/>
        <end position="292"/>
    </location>
</feature>
<dbReference type="OrthoDB" id="288590at2759"/>
<dbReference type="PANTHER" id="PTHR47990">
    <property type="entry name" value="2-OXOGLUTARATE (2OG) AND FE(II)-DEPENDENT OXYGENASE SUPERFAMILY PROTEIN-RELATED"/>
    <property type="match status" value="1"/>
</dbReference>
<evidence type="ECO:0000313" key="6">
    <source>
        <dbReference type="Proteomes" id="UP000070501"/>
    </source>
</evidence>
<dbReference type="AlphaFoldDB" id="A0A136J8V3"/>
<organism evidence="5 6">
    <name type="scientific">Microdochium bolleyi</name>
    <dbReference type="NCBI Taxonomy" id="196109"/>
    <lineage>
        <taxon>Eukaryota</taxon>
        <taxon>Fungi</taxon>
        <taxon>Dikarya</taxon>
        <taxon>Ascomycota</taxon>
        <taxon>Pezizomycotina</taxon>
        <taxon>Sordariomycetes</taxon>
        <taxon>Xylariomycetidae</taxon>
        <taxon>Xylariales</taxon>
        <taxon>Microdochiaceae</taxon>
        <taxon>Microdochium</taxon>
    </lineage>
</organism>
<dbReference type="InterPro" id="IPR027443">
    <property type="entry name" value="IPNS-like_sf"/>
</dbReference>
<proteinExistence type="inferred from homology"/>
<evidence type="ECO:0000313" key="5">
    <source>
        <dbReference type="EMBL" id="KXJ93607.1"/>
    </source>
</evidence>
<dbReference type="Gene3D" id="2.60.120.330">
    <property type="entry name" value="B-lactam Antibiotic, Isopenicillin N Synthase, Chain"/>
    <property type="match status" value="1"/>
</dbReference>
<evidence type="ECO:0000256" key="2">
    <source>
        <dbReference type="RuleBase" id="RU003682"/>
    </source>
</evidence>
<keyword evidence="2" id="KW-0560">Oxidoreductase</keyword>
<dbReference type="GO" id="GO:0044283">
    <property type="term" value="P:small molecule biosynthetic process"/>
    <property type="evidence" value="ECO:0007669"/>
    <property type="project" value="UniProtKB-ARBA"/>
</dbReference>
<dbReference type="InParanoid" id="A0A136J8V3"/>
<evidence type="ECO:0000256" key="3">
    <source>
        <dbReference type="SAM" id="MobiDB-lite"/>
    </source>
</evidence>
<dbReference type="InterPro" id="IPR050231">
    <property type="entry name" value="Iron_ascorbate_oxido_reductase"/>
</dbReference>
<dbReference type="SUPFAM" id="SSF51197">
    <property type="entry name" value="Clavaminate synthase-like"/>
    <property type="match status" value="1"/>
</dbReference>
<feature type="region of interest" description="Disordered" evidence="3">
    <location>
        <begin position="106"/>
        <end position="127"/>
    </location>
</feature>
<dbReference type="STRING" id="196109.A0A136J8V3"/>
<keyword evidence="2" id="KW-0408">Iron</keyword>
<dbReference type="Pfam" id="PF03171">
    <property type="entry name" value="2OG-FeII_Oxy"/>
    <property type="match status" value="1"/>
</dbReference>
<accession>A0A136J8V3</accession>
<sequence length="330" mass="36745">MLEPIVLDLSNFDGPNQLDFAKEVLEGFRRDGFIKIVGHGIPNSEIAQLLAWNKAFFDLPLKEKLSISNIEGPEPQRGYSAVGVEKTATLNLNGAVNLEMASHDGREDAKETFDMGGPEDEEFPNQWPQETSIPEFRKWIERYWFKSHHVAMRVLNALELALGLPRDSFVSRCDGCKSEMCMNHYPSVPAEKLLGDKTMRIWPHTDASAITLLAQDVAGGLEVENQSSPGTFEPVLRANAGELIVNGGETLERWTNGLLKPVLHQVNAPKELNVQANGMVPARHSVAFFVNANADASMGPYDKFVPAGEPSKFPNMLSRDYHRLRNMVVY</sequence>
<comment type="similarity">
    <text evidence="1 2">Belongs to the iron/ascorbate-dependent oxidoreductase family.</text>
</comment>
<gene>
    <name evidence="5" type="ORF">Micbo1qcDRAFT_223238</name>
</gene>
<dbReference type="GO" id="GO:0016491">
    <property type="term" value="F:oxidoreductase activity"/>
    <property type="evidence" value="ECO:0007669"/>
    <property type="project" value="UniProtKB-KW"/>
</dbReference>
<dbReference type="InterPro" id="IPR044861">
    <property type="entry name" value="IPNS-like_FE2OG_OXY"/>
</dbReference>
<dbReference type="InterPro" id="IPR005123">
    <property type="entry name" value="Oxoglu/Fe-dep_dioxygenase_dom"/>
</dbReference>
<dbReference type="InterPro" id="IPR026992">
    <property type="entry name" value="DIOX_N"/>
</dbReference>
<reference evidence="6" key="1">
    <citation type="submission" date="2016-02" db="EMBL/GenBank/DDBJ databases">
        <title>Draft genome sequence of Microdochium bolleyi, a fungal endophyte of beachgrass.</title>
        <authorList>
            <consortium name="DOE Joint Genome Institute"/>
            <person name="David A.S."/>
            <person name="May G."/>
            <person name="Haridas S."/>
            <person name="Lim J."/>
            <person name="Wang M."/>
            <person name="Labutti K."/>
            <person name="Lipzen A."/>
            <person name="Barry K."/>
            <person name="Grigoriev I.V."/>
        </authorList>
    </citation>
    <scope>NUCLEOTIDE SEQUENCE [LARGE SCALE GENOMIC DNA]</scope>
    <source>
        <strain evidence="6">J235TASD1</strain>
    </source>
</reference>
<evidence type="ECO:0000256" key="1">
    <source>
        <dbReference type="ARBA" id="ARBA00008056"/>
    </source>
</evidence>
<dbReference type="Proteomes" id="UP000070501">
    <property type="component" value="Unassembled WGS sequence"/>
</dbReference>
<dbReference type="Pfam" id="PF14226">
    <property type="entry name" value="DIOX_N"/>
    <property type="match status" value="1"/>
</dbReference>
<dbReference type="EMBL" id="KQ964248">
    <property type="protein sequence ID" value="KXJ93607.1"/>
    <property type="molecule type" value="Genomic_DNA"/>
</dbReference>
<protein>
    <submittedName>
        <fullName evidence="5">Putative gibberellin 20-oxidase</fullName>
    </submittedName>
</protein>
<keyword evidence="6" id="KW-1185">Reference proteome</keyword>
<evidence type="ECO:0000259" key="4">
    <source>
        <dbReference type="PROSITE" id="PS51471"/>
    </source>
</evidence>